<evidence type="ECO:0000313" key="4">
    <source>
        <dbReference type="Proteomes" id="UP000603295"/>
    </source>
</evidence>
<sequence length="371" mass="42407">MNKISNDSLAAFHPGFYIKKYLDAQGMKQSELANRLNVSEKVVSNLVNGKINLTDDMAEGLALVFGTSVGLWLNLNKIYFDKKRKIEENKKIKEDEKILKQMDYSFWSNHGFVKKTRKAGEKVKELRRFFQISSLNTLKSPDFLVQYKTAVADVQEKNIINSNAWVQTALNLANKIEVNELNLDYLRNSLDEIRGMTSEDPERFMPKLNDIFKKSGVAFVIVPNLKNCGINGAVKWLGKQKVLLAINDRRKYSDVFWFALFHEIKHVFQRKIGHTIVSADDNIGITSVLDLNKLEEEADSFARDFLISPSDYNSFVNNSDYSYSAVVSFSKQIGIQPGILVGRLQRDNLIRYNQLNGLKIKYKIIINTKSA</sequence>
<evidence type="ECO:0000256" key="1">
    <source>
        <dbReference type="ARBA" id="ARBA00023125"/>
    </source>
</evidence>
<feature type="domain" description="HTH cro/C1-type" evidence="2">
    <location>
        <begin position="18"/>
        <end position="72"/>
    </location>
</feature>
<dbReference type="RefSeq" id="WP_188357715.1">
    <property type="nucleotide sequence ID" value="NZ_BMDS01000002.1"/>
</dbReference>
<dbReference type="InterPro" id="IPR010982">
    <property type="entry name" value="Lambda_DNA-bd_dom_sf"/>
</dbReference>
<dbReference type="Proteomes" id="UP000603295">
    <property type="component" value="Unassembled WGS sequence"/>
</dbReference>
<keyword evidence="1" id="KW-0238">DNA-binding</keyword>
<comment type="caution">
    <text evidence="3">The sequence shown here is derived from an EMBL/GenBank/DDBJ whole genome shotgun (WGS) entry which is preliminary data.</text>
</comment>
<protein>
    <recommendedName>
        <fullName evidence="2">HTH cro/C1-type domain-containing protein</fullName>
    </recommendedName>
</protein>
<dbReference type="SMART" id="SM00530">
    <property type="entry name" value="HTH_XRE"/>
    <property type="match status" value="1"/>
</dbReference>
<keyword evidence="4" id="KW-1185">Reference proteome</keyword>
<name>A0ABQ2C7S1_9LACO</name>
<dbReference type="CDD" id="cd00093">
    <property type="entry name" value="HTH_XRE"/>
    <property type="match status" value="1"/>
</dbReference>
<accession>A0ABQ2C7S1</accession>
<reference evidence="4" key="1">
    <citation type="journal article" date="2019" name="Int. J. Syst. Evol. Microbiol.">
        <title>The Global Catalogue of Microorganisms (GCM) 10K type strain sequencing project: providing services to taxonomists for standard genome sequencing and annotation.</title>
        <authorList>
            <consortium name="The Broad Institute Genomics Platform"/>
            <consortium name="The Broad Institute Genome Sequencing Center for Infectious Disease"/>
            <person name="Wu L."/>
            <person name="Ma J."/>
        </authorList>
    </citation>
    <scope>NUCLEOTIDE SEQUENCE [LARGE SCALE GENOMIC DNA]</scope>
    <source>
        <strain evidence="4">CCM 8609</strain>
    </source>
</reference>
<dbReference type="InterPro" id="IPR013430">
    <property type="entry name" value="Toxin_antidote_HigA"/>
</dbReference>
<dbReference type="NCBIfam" id="TIGR02607">
    <property type="entry name" value="antidote_HigA"/>
    <property type="match status" value="1"/>
</dbReference>
<dbReference type="SUPFAM" id="SSF47413">
    <property type="entry name" value="lambda repressor-like DNA-binding domains"/>
    <property type="match status" value="1"/>
</dbReference>
<dbReference type="Pfam" id="PF01381">
    <property type="entry name" value="HTH_3"/>
    <property type="match status" value="1"/>
</dbReference>
<proteinExistence type="predicted"/>
<organism evidence="3 4">
    <name type="scientific">Limosilactobacillus caviae</name>
    <dbReference type="NCBI Taxonomy" id="1769424"/>
    <lineage>
        <taxon>Bacteria</taxon>
        <taxon>Bacillati</taxon>
        <taxon>Bacillota</taxon>
        <taxon>Bacilli</taxon>
        <taxon>Lactobacillales</taxon>
        <taxon>Lactobacillaceae</taxon>
        <taxon>Limosilactobacillus</taxon>
    </lineage>
</organism>
<evidence type="ECO:0000259" key="2">
    <source>
        <dbReference type="PROSITE" id="PS50943"/>
    </source>
</evidence>
<dbReference type="PANTHER" id="PTHR36924">
    <property type="entry name" value="ANTITOXIN HIGA-1"/>
    <property type="match status" value="1"/>
</dbReference>
<dbReference type="EMBL" id="BMDS01000002">
    <property type="protein sequence ID" value="GGI62814.1"/>
    <property type="molecule type" value="Genomic_DNA"/>
</dbReference>
<dbReference type="PANTHER" id="PTHR36924:SF1">
    <property type="entry name" value="ANTITOXIN HIGA-1"/>
    <property type="match status" value="1"/>
</dbReference>
<evidence type="ECO:0000313" key="3">
    <source>
        <dbReference type="EMBL" id="GGI62814.1"/>
    </source>
</evidence>
<dbReference type="InterPro" id="IPR001387">
    <property type="entry name" value="Cro/C1-type_HTH"/>
</dbReference>
<dbReference type="PROSITE" id="PS50943">
    <property type="entry name" value="HTH_CROC1"/>
    <property type="match status" value="1"/>
</dbReference>
<gene>
    <name evidence="3" type="ORF">GCM10011459_06480</name>
</gene>
<dbReference type="Gene3D" id="1.10.260.40">
    <property type="entry name" value="lambda repressor-like DNA-binding domains"/>
    <property type="match status" value="1"/>
</dbReference>